<feature type="region of interest" description="Disordered" evidence="1">
    <location>
        <begin position="143"/>
        <end position="195"/>
    </location>
</feature>
<feature type="compositionally biased region" description="Polar residues" evidence="1">
    <location>
        <begin position="164"/>
        <end position="175"/>
    </location>
</feature>
<dbReference type="InParanoid" id="A0A1V8T8C2"/>
<comment type="caution">
    <text evidence="2">The sequence shown here is derived from an EMBL/GenBank/DDBJ whole genome shotgun (WGS) entry which is preliminary data.</text>
</comment>
<name>A0A1V8T8C2_9PEZI</name>
<protein>
    <submittedName>
        <fullName evidence="2">Uncharacterized protein</fullName>
    </submittedName>
</protein>
<dbReference type="EMBL" id="NAJO01000014">
    <property type="protein sequence ID" value="OQO07422.1"/>
    <property type="molecule type" value="Genomic_DNA"/>
</dbReference>
<dbReference type="AlphaFoldDB" id="A0A1V8T8C2"/>
<evidence type="ECO:0000256" key="1">
    <source>
        <dbReference type="SAM" id="MobiDB-lite"/>
    </source>
</evidence>
<evidence type="ECO:0000313" key="2">
    <source>
        <dbReference type="EMBL" id="OQO07422.1"/>
    </source>
</evidence>
<evidence type="ECO:0000313" key="3">
    <source>
        <dbReference type="Proteomes" id="UP000192596"/>
    </source>
</evidence>
<organism evidence="2 3">
    <name type="scientific">Cryoendolithus antarcticus</name>
    <dbReference type="NCBI Taxonomy" id="1507870"/>
    <lineage>
        <taxon>Eukaryota</taxon>
        <taxon>Fungi</taxon>
        <taxon>Dikarya</taxon>
        <taxon>Ascomycota</taxon>
        <taxon>Pezizomycotina</taxon>
        <taxon>Dothideomycetes</taxon>
        <taxon>Dothideomycetidae</taxon>
        <taxon>Cladosporiales</taxon>
        <taxon>Cladosporiaceae</taxon>
        <taxon>Cryoendolithus</taxon>
    </lineage>
</organism>
<proteinExistence type="predicted"/>
<reference evidence="3" key="1">
    <citation type="submission" date="2017-03" db="EMBL/GenBank/DDBJ databases">
        <title>Genomes of endolithic fungi from Antarctica.</title>
        <authorList>
            <person name="Coleine C."/>
            <person name="Masonjones S."/>
            <person name="Stajich J.E."/>
        </authorList>
    </citation>
    <scope>NUCLEOTIDE SEQUENCE [LARGE SCALE GENOMIC DNA]</scope>
    <source>
        <strain evidence="3">CCFEE 5527</strain>
    </source>
</reference>
<dbReference type="Proteomes" id="UP000192596">
    <property type="component" value="Unassembled WGS sequence"/>
</dbReference>
<accession>A0A1V8T8C2</accession>
<sequence length="254" mass="28367">MAVKLELDFSHCSKFGLVNPTLLECDNLVSLTVRIESYRLADDDWCLWRGRLSNKSMSKLLKGSILPLLRGLGEFKVTTAFCIAARIDKEKQMLAANVLHIQKALQKVVLLPKDSDFVNKYQNAAKLYPGSKVRWDGDAALESEEMGPSIPRVATPDISPDYISASTQTDNSPQPSKRPKYVSTSTQMEDQDQPGAKVDRVMTFDQRVAESALVNEMLEREARRHGGSAIAEGFPSFNPQADWLLSCRERAPTY</sequence>
<gene>
    <name evidence="2" type="ORF">B0A48_07119</name>
</gene>
<keyword evidence="3" id="KW-1185">Reference proteome</keyword>